<evidence type="ECO:0000256" key="2">
    <source>
        <dbReference type="ARBA" id="ARBA00022737"/>
    </source>
</evidence>
<organism evidence="7 8">
    <name type="scientific">Kwoniella dendrophila CBS 6074</name>
    <dbReference type="NCBI Taxonomy" id="1295534"/>
    <lineage>
        <taxon>Eukaryota</taxon>
        <taxon>Fungi</taxon>
        <taxon>Dikarya</taxon>
        <taxon>Basidiomycota</taxon>
        <taxon>Agaricomycotina</taxon>
        <taxon>Tremellomycetes</taxon>
        <taxon>Tremellales</taxon>
        <taxon>Cryptococcaceae</taxon>
        <taxon>Kwoniella</taxon>
    </lineage>
</organism>
<dbReference type="InterPro" id="IPR035896">
    <property type="entry name" value="AN1-like_Znf"/>
</dbReference>
<accession>A0AAX4JWU9</accession>
<evidence type="ECO:0000256" key="1">
    <source>
        <dbReference type="ARBA" id="ARBA00022723"/>
    </source>
</evidence>
<feature type="compositionally biased region" description="Basic and acidic residues" evidence="5">
    <location>
        <begin position="320"/>
        <end position="331"/>
    </location>
</feature>
<dbReference type="GO" id="GO:0005737">
    <property type="term" value="C:cytoplasm"/>
    <property type="evidence" value="ECO:0007669"/>
    <property type="project" value="TreeGrafter"/>
</dbReference>
<dbReference type="SUPFAM" id="SSF118310">
    <property type="entry name" value="AN1-like Zinc finger"/>
    <property type="match status" value="2"/>
</dbReference>
<evidence type="ECO:0000259" key="6">
    <source>
        <dbReference type="SMART" id="SM00154"/>
    </source>
</evidence>
<keyword evidence="8" id="KW-1185">Reference proteome</keyword>
<dbReference type="InterPro" id="IPR000058">
    <property type="entry name" value="Znf_AN1"/>
</dbReference>
<dbReference type="PANTHER" id="PTHR14677">
    <property type="entry name" value="ARSENITE INDUCUBLE RNA ASSOCIATED PROTEIN AIP-1-RELATED"/>
    <property type="match status" value="1"/>
</dbReference>
<dbReference type="Pfam" id="PF25403">
    <property type="entry name" value="zf-C2H2_ZFAND2"/>
    <property type="match status" value="1"/>
</dbReference>
<evidence type="ECO:0000313" key="7">
    <source>
        <dbReference type="EMBL" id="WWC89866.1"/>
    </source>
</evidence>
<feature type="domain" description="AN1-type" evidence="6">
    <location>
        <begin position="19"/>
        <end position="58"/>
    </location>
</feature>
<dbReference type="GeneID" id="91095464"/>
<name>A0AAX4JWU9_9TREE</name>
<dbReference type="SMART" id="SM00154">
    <property type="entry name" value="ZnF_AN1"/>
    <property type="match status" value="2"/>
</dbReference>
<dbReference type="AlphaFoldDB" id="A0AAX4JWU9"/>
<protein>
    <recommendedName>
        <fullName evidence="6">AN1-type domain-containing protein</fullName>
    </recommendedName>
</protein>
<dbReference type="Proteomes" id="UP001355207">
    <property type="component" value="Chromosome 6"/>
</dbReference>
<evidence type="ECO:0000256" key="3">
    <source>
        <dbReference type="ARBA" id="ARBA00022771"/>
    </source>
</evidence>
<feature type="region of interest" description="Disordered" evidence="5">
    <location>
        <begin position="297"/>
        <end position="331"/>
    </location>
</feature>
<keyword evidence="3" id="KW-0863">Zinc-finger</keyword>
<feature type="compositionally biased region" description="Low complexity" evidence="5">
    <location>
        <begin position="154"/>
        <end position="167"/>
    </location>
</feature>
<dbReference type="Pfam" id="PF01428">
    <property type="entry name" value="zf-AN1"/>
    <property type="match status" value="2"/>
</dbReference>
<evidence type="ECO:0000256" key="4">
    <source>
        <dbReference type="ARBA" id="ARBA00022833"/>
    </source>
</evidence>
<feature type="region of interest" description="Disordered" evidence="5">
    <location>
        <begin position="149"/>
        <end position="229"/>
    </location>
</feature>
<feature type="compositionally biased region" description="Low complexity" evidence="5">
    <location>
        <begin position="191"/>
        <end position="202"/>
    </location>
</feature>
<dbReference type="Gene3D" id="4.10.1110.10">
    <property type="entry name" value="AN1-like Zinc finger"/>
    <property type="match status" value="2"/>
</dbReference>
<feature type="compositionally biased region" description="Polar residues" evidence="5">
    <location>
        <begin position="203"/>
        <end position="229"/>
    </location>
</feature>
<evidence type="ECO:0000256" key="5">
    <source>
        <dbReference type="SAM" id="MobiDB-lite"/>
    </source>
</evidence>
<keyword evidence="2" id="KW-0677">Repeat</keyword>
<sequence length="331" mass="35824">MTTITPTDRSEMMFLGKECNHPACHLHDFLPFSCPACKKSYCQPHFLPSSHSCESPLPSSMVDRIAPKCPMCNEIVKYTNSSNQDPNEAVEKHILSGTCLGFEGGQQRKLQEQKRKKLNGEICYKKNCNKQLIVKMKCDQCNHFFCPTHRHSSSHTCSPNNTPSSSSINLSQPQRPAGKAAFSRLIPQSMTPPTSSTSSTTTYKPVTNPSVKAVPSPSNNAPTPITASTNKPLDAKAAAAAAALKRAGQDVKVPFVKTKVEKRSQAELNSTIQALKVRHDKGLLTKAEEVKYAELIGERESSNRKFGSSSGTGAGSGKSKGKDGKGDCIIA</sequence>
<keyword evidence="1" id="KW-0479">Metal-binding</keyword>
<dbReference type="RefSeq" id="XP_066076629.1">
    <property type="nucleotide sequence ID" value="XM_066220532.1"/>
</dbReference>
<proteinExistence type="predicted"/>
<keyword evidence="4" id="KW-0862">Zinc</keyword>
<dbReference type="GO" id="GO:0008270">
    <property type="term" value="F:zinc ion binding"/>
    <property type="evidence" value="ECO:0007669"/>
    <property type="project" value="UniProtKB-KW"/>
</dbReference>
<feature type="domain" description="AN1-type" evidence="6">
    <location>
        <begin position="123"/>
        <end position="162"/>
    </location>
</feature>
<dbReference type="PANTHER" id="PTHR14677:SF40">
    <property type="entry name" value="CDC48-ASSOCIATED UBIQUITIN-LIKE_ZINC FINGER PROTEIN 1"/>
    <property type="match status" value="1"/>
</dbReference>
<reference evidence="7 8" key="1">
    <citation type="submission" date="2024-01" db="EMBL/GenBank/DDBJ databases">
        <title>Comparative genomics of Cryptococcus and Kwoniella reveals pathogenesis evolution and contrasting modes of karyotype evolution via chromosome fusion or intercentromeric recombination.</title>
        <authorList>
            <person name="Coelho M.A."/>
            <person name="David-Palma M."/>
            <person name="Shea T."/>
            <person name="Bowers K."/>
            <person name="McGinley-Smith S."/>
            <person name="Mohammad A.W."/>
            <person name="Gnirke A."/>
            <person name="Yurkov A.M."/>
            <person name="Nowrousian M."/>
            <person name="Sun S."/>
            <person name="Cuomo C.A."/>
            <person name="Heitman J."/>
        </authorList>
    </citation>
    <scope>NUCLEOTIDE SEQUENCE [LARGE SCALE GENOMIC DNA]</scope>
    <source>
        <strain evidence="7 8">CBS 6074</strain>
    </source>
</reference>
<evidence type="ECO:0000313" key="8">
    <source>
        <dbReference type="Proteomes" id="UP001355207"/>
    </source>
</evidence>
<dbReference type="EMBL" id="CP144103">
    <property type="protein sequence ID" value="WWC89866.1"/>
    <property type="molecule type" value="Genomic_DNA"/>
</dbReference>
<dbReference type="InterPro" id="IPR057357">
    <property type="entry name" value="Znf-C2H2_ZFAND2A/B"/>
</dbReference>
<gene>
    <name evidence="7" type="ORF">L201_004794</name>
</gene>